<dbReference type="PANTHER" id="PTHR43610">
    <property type="entry name" value="BLL6696 PROTEIN"/>
    <property type="match status" value="1"/>
</dbReference>
<evidence type="ECO:0000313" key="3">
    <source>
        <dbReference type="Proteomes" id="UP000028607"/>
    </source>
</evidence>
<dbReference type="EMBL" id="AQRC01000007">
    <property type="protein sequence ID" value="KFE34946.1"/>
    <property type="molecule type" value="Genomic_DNA"/>
</dbReference>
<dbReference type="Gene3D" id="3.40.630.30">
    <property type="match status" value="1"/>
</dbReference>
<dbReference type="Proteomes" id="UP000028607">
    <property type="component" value="Unassembled WGS sequence"/>
</dbReference>
<reference evidence="3" key="1">
    <citation type="submission" date="2013-04" db="EMBL/GenBank/DDBJ databases">
        <title>Thioclava sp. 13D2W-2 Genome Sequencing.</title>
        <authorList>
            <person name="Lai Q."/>
            <person name="Li G."/>
            <person name="Shao Z."/>
        </authorList>
    </citation>
    <scope>NUCLEOTIDE SEQUENCE [LARGE SCALE GENOMIC DNA]</scope>
    <source>
        <strain evidence="3">13D2W-2</strain>
    </source>
</reference>
<organism evidence="2 3">
    <name type="scientific">Thioclava atlantica</name>
    <dbReference type="NCBI Taxonomy" id="1317124"/>
    <lineage>
        <taxon>Bacteria</taxon>
        <taxon>Pseudomonadati</taxon>
        <taxon>Pseudomonadota</taxon>
        <taxon>Alphaproteobacteria</taxon>
        <taxon>Rhodobacterales</taxon>
        <taxon>Paracoccaceae</taxon>
        <taxon>Thioclava</taxon>
    </lineage>
</organism>
<proteinExistence type="predicted"/>
<evidence type="ECO:0000313" key="2">
    <source>
        <dbReference type="EMBL" id="KFE34946.1"/>
    </source>
</evidence>
<protein>
    <recommendedName>
        <fullName evidence="1">N-acetyltransferase domain-containing protein</fullName>
    </recommendedName>
</protein>
<dbReference type="InterPro" id="IPR016181">
    <property type="entry name" value="Acyl_CoA_acyltransferase"/>
</dbReference>
<feature type="domain" description="N-acetyltransferase" evidence="1">
    <location>
        <begin position="17"/>
        <end position="151"/>
    </location>
</feature>
<dbReference type="PANTHER" id="PTHR43610:SF1">
    <property type="entry name" value="N-ACETYLTRANSFERASE DOMAIN-CONTAINING PROTEIN"/>
    <property type="match status" value="1"/>
</dbReference>
<dbReference type="PATRIC" id="fig|1317124.6.peg.2083"/>
<gene>
    <name evidence="2" type="ORF">DW2_10284</name>
</gene>
<comment type="caution">
    <text evidence="2">The sequence shown here is derived from an EMBL/GenBank/DDBJ whole genome shotgun (WGS) entry which is preliminary data.</text>
</comment>
<evidence type="ECO:0000259" key="1">
    <source>
        <dbReference type="Pfam" id="PF13302"/>
    </source>
</evidence>
<dbReference type="GO" id="GO:0016747">
    <property type="term" value="F:acyltransferase activity, transferring groups other than amino-acyl groups"/>
    <property type="evidence" value="ECO:0007669"/>
    <property type="project" value="InterPro"/>
</dbReference>
<dbReference type="Pfam" id="PF13302">
    <property type="entry name" value="Acetyltransf_3"/>
    <property type="match status" value="1"/>
</dbReference>
<reference evidence="2 3" key="2">
    <citation type="journal article" date="2015" name="Antonie Van Leeuwenhoek">
        <title>Thioclava indica sp. nov., isolated from surface seawater of the Indian Ocean.</title>
        <authorList>
            <person name="Liu Y."/>
            <person name="Lai Q."/>
            <person name="Du J."/>
            <person name="Xu H."/>
            <person name="Jiang L."/>
            <person name="Shao Z."/>
        </authorList>
    </citation>
    <scope>NUCLEOTIDE SEQUENCE [LARGE SCALE GENOMIC DNA]</scope>
    <source>
        <strain evidence="2 3">13D2W-2</strain>
    </source>
</reference>
<sequence length="196" mass="21871">MSSWPAPFSATGKFVSLVPLSQAHRDDLAEATADGALHELWYTTIPDAEGMADEIDRRLALSAMLPFAVIDNSTGQAVGMTSYMNIDPANKRLEIGSTWYRKSVQRTPLNTECKLLLLRHAFEELNCICVEFRTHVLNMQSRRAIERLGAKLDGVLRSQMIMKNGTIRDTTAYSIIASEWPMVKANLSWKLASRPG</sequence>
<dbReference type="SUPFAM" id="SSF55729">
    <property type="entry name" value="Acyl-CoA N-acyltransferases (Nat)"/>
    <property type="match status" value="1"/>
</dbReference>
<dbReference type="STRING" id="1317124.DW2_10284"/>
<keyword evidence="3" id="KW-1185">Reference proteome</keyword>
<name>A0A085TW49_9RHOB</name>
<dbReference type="RefSeq" id="WP_038146071.1">
    <property type="nucleotide sequence ID" value="NZ_AQRC01000007.1"/>
</dbReference>
<accession>A0A085TW49</accession>
<dbReference type="eggNOG" id="COG1670">
    <property type="taxonomic scope" value="Bacteria"/>
</dbReference>
<dbReference type="InterPro" id="IPR000182">
    <property type="entry name" value="GNAT_dom"/>
</dbReference>
<dbReference type="OrthoDB" id="5295305at2"/>
<dbReference type="AlphaFoldDB" id="A0A085TW49"/>